<dbReference type="RefSeq" id="WP_141615107.1">
    <property type="nucleotide sequence ID" value="NZ_CP041253.1"/>
</dbReference>
<evidence type="ECO:0000259" key="3">
    <source>
        <dbReference type="Pfam" id="PF16344"/>
    </source>
</evidence>
<accession>A0A514CJB6</accession>
<feature type="domain" description="FecR protein" evidence="2">
    <location>
        <begin position="147"/>
        <end position="233"/>
    </location>
</feature>
<keyword evidence="5" id="KW-1185">Reference proteome</keyword>
<organism evidence="4 5">
    <name type="scientific">Echinicola soli</name>
    <dbReference type="NCBI Taxonomy" id="2591634"/>
    <lineage>
        <taxon>Bacteria</taxon>
        <taxon>Pseudomonadati</taxon>
        <taxon>Bacteroidota</taxon>
        <taxon>Cytophagia</taxon>
        <taxon>Cytophagales</taxon>
        <taxon>Cyclobacteriaceae</taxon>
        <taxon>Echinicola</taxon>
    </lineage>
</organism>
<name>A0A514CJB6_9BACT</name>
<dbReference type="Pfam" id="PF16344">
    <property type="entry name" value="FecR_C"/>
    <property type="match status" value="1"/>
</dbReference>
<proteinExistence type="predicted"/>
<keyword evidence="1" id="KW-1133">Transmembrane helix</keyword>
<gene>
    <name evidence="4" type="ORF">FKX85_12845</name>
</gene>
<dbReference type="AlphaFoldDB" id="A0A514CJB6"/>
<evidence type="ECO:0000313" key="5">
    <source>
        <dbReference type="Proteomes" id="UP000316614"/>
    </source>
</evidence>
<keyword evidence="1" id="KW-0472">Membrane</keyword>
<dbReference type="InterPro" id="IPR032508">
    <property type="entry name" value="FecR_C"/>
</dbReference>
<dbReference type="GO" id="GO:0016989">
    <property type="term" value="F:sigma factor antagonist activity"/>
    <property type="evidence" value="ECO:0007669"/>
    <property type="project" value="TreeGrafter"/>
</dbReference>
<dbReference type="OrthoDB" id="1099916at2"/>
<evidence type="ECO:0000313" key="4">
    <source>
        <dbReference type="EMBL" id="QDH79870.1"/>
    </source>
</evidence>
<dbReference type="Gene3D" id="3.55.50.30">
    <property type="match status" value="1"/>
</dbReference>
<dbReference type="PANTHER" id="PTHR30273:SF2">
    <property type="entry name" value="PROTEIN FECR"/>
    <property type="match status" value="1"/>
</dbReference>
<dbReference type="Pfam" id="PF04773">
    <property type="entry name" value="FecR"/>
    <property type="match status" value="1"/>
</dbReference>
<sequence length="347" mass="40197">MKGFYPNTIEDFLKFPAFIEWVNDPTMESNEQWEKWCQKYPDKVHLLQHAKDLLHSMQLEETNSMELRERDKLLDTLLVENSAYKKKRIRDHRDRLRKNTTYWIRGVAASLLLIGVLVLGKVLVLDEKGIDQQKITWTEKAVPRGMKKMIYLPDGTKVTLNSGSVLSYASNFENNRSVKLKGQAFFEVQRDKDHPFRIKSGEITTTVLGTSFDVKAYDDEQELHVAVMSGKVEVESERGLVSYLEKGEVSYYRPDLPAMRKSGFDYEELIGWKHKIIKFNQASYQQVFSTLSKWYDVDFKVDPALKIHGKYTAKFQNQSLPNVLIGLEHSSNLDFRIKGKTVLVSSK</sequence>
<dbReference type="InterPro" id="IPR012373">
    <property type="entry name" value="Ferrdict_sens_TM"/>
</dbReference>
<evidence type="ECO:0000256" key="1">
    <source>
        <dbReference type="SAM" id="Phobius"/>
    </source>
</evidence>
<dbReference type="EMBL" id="CP041253">
    <property type="protein sequence ID" value="QDH79870.1"/>
    <property type="molecule type" value="Genomic_DNA"/>
</dbReference>
<dbReference type="PIRSF" id="PIRSF018266">
    <property type="entry name" value="FecR"/>
    <property type="match status" value="1"/>
</dbReference>
<feature type="transmembrane region" description="Helical" evidence="1">
    <location>
        <begin position="102"/>
        <end position="124"/>
    </location>
</feature>
<reference evidence="4 5" key="1">
    <citation type="submission" date="2019-06" db="EMBL/GenBank/DDBJ databases">
        <title>Echinicola alkalisoli sp. nov. isolated from saline soil.</title>
        <authorList>
            <person name="Sun J.-Q."/>
            <person name="Xu L."/>
        </authorList>
    </citation>
    <scope>NUCLEOTIDE SEQUENCE [LARGE SCALE GENOMIC DNA]</scope>
    <source>
        <strain evidence="4 5">LN3S3</strain>
    </source>
</reference>
<keyword evidence="1" id="KW-0812">Transmembrane</keyword>
<evidence type="ECO:0000259" key="2">
    <source>
        <dbReference type="Pfam" id="PF04773"/>
    </source>
</evidence>
<dbReference type="Proteomes" id="UP000316614">
    <property type="component" value="Chromosome"/>
</dbReference>
<dbReference type="InterPro" id="IPR006860">
    <property type="entry name" value="FecR"/>
</dbReference>
<feature type="domain" description="Protein FecR C-terminal" evidence="3">
    <location>
        <begin position="277"/>
        <end position="344"/>
    </location>
</feature>
<protein>
    <submittedName>
        <fullName evidence="4">FecR family protein</fullName>
    </submittedName>
</protein>
<dbReference type="PANTHER" id="PTHR30273">
    <property type="entry name" value="PERIPLASMIC SIGNAL SENSOR AND SIGMA FACTOR ACTIVATOR FECR-RELATED"/>
    <property type="match status" value="1"/>
</dbReference>
<dbReference type="Gene3D" id="2.60.120.1440">
    <property type="match status" value="1"/>
</dbReference>
<dbReference type="KEGG" id="echi:FKX85_12845"/>